<sequence length="188" mass="19911">MAPEWTPDPIPPASSAVPLHKHPEYRSFGQKGTVQSIPVAHANSVMEPGSVPALYAVKLTLPAKVGAAGVAVLSKPGVNVSGLWRAAVYSASGGKLPLAISEPSGVTVKMWQTATFQWPVPPAETDRDVWVVLETGGLAEAGLMHHKMWSPELVASLCYSTSQLTELPRELTFGGWTPEGRVPVVALN</sequence>
<name>A0AA37BMA5_9ACTN</name>
<reference evidence="1" key="1">
    <citation type="journal article" date="2014" name="Int. J. Syst. Evol. Microbiol.">
        <title>Complete genome sequence of Corynebacterium casei LMG S-19264T (=DSM 44701T), isolated from a smear-ripened cheese.</title>
        <authorList>
            <consortium name="US DOE Joint Genome Institute (JGI-PGF)"/>
            <person name="Walter F."/>
            <person name="Albersmeier A."/>
            <person name="Kalinowski J."/>
            <person name="Ruckert C."/>
        </authorList>
    </citation>
    <scope>NUCLEOTIDE SEQUENCE</scope>
    <source>
        <strain evidence="1">JCM 3093</strain>
    </source>
</reference>
<gene>
    <name evidence="1" type="ORF">GCM10010126_57000</name>
</gene>
<dbReference type="AlphaFoldDB" id="A0AA37BMA5"/>
<evidence type="ECO:0000313" key="2">
    <source>
        <dbReference type="Proteomes" id="UP000627984"/>
    </source>
</evidence>
<reference evidence="1" key="2">
    <citation type="submission" date="2022-09" db="EMBL/GenBank/DDBJ databases">
        <authorList>
            <person name="Sun Q."/>
            <person name="Ohkuma M."/>
        </authorList>
    </citation>
    <scope>NUCLEOTIDE SEQUENCE</scope>
    <source>
        <strain evidence="1">JCM 3093</strain>
    </source>
</reference>
<protein>
    <submittedName>
        <fullName evidence="1">Uncharacterized protein</fullName>
    </submittedName>
</protein>
<dbReference type="RefSeq" id="WP_191897504.1">
    <property type="nucleotide sequence ID" value="NZ_BMQD01000023.1"/>
</dbReference>
<dbReference type="EMBL" id="BMQD01000023">
    <property type="protein sequence ID" value="GGK90157.1"/>
    <property type="molecule type" value="Genomic_DNA"/>
</dbReference>
<proteinExistence type="predicted"/>
<comment type="caution">
    <text evidence="1">The sequence shown here is derived from an EMBL/GenBank/DDBJ whole genome shotgun (WGS) entry which is preliminary data.</text>
</comment>
<dbReference type="Proteomes" id="UP000627984">
    <property type="component" value="Unassembled WGS sequence"/>
</dbReference>
<accession>A0AA37BMA5</accession>
<organism evidence="1 2">
    <name type="scientific">Planomonospora parontospora</name>
    <dbReference type="NCBI Taxonomy" id="58119"/>
    <lineage>
        <taxon>Bacteria</taxon>
        <taxon>Bacillati</taxon>
        <taxon>Actinomycetota</taxon>
        <taxon>Actinomycetes</taxon>
        <taxon>Streptosporangiales</taxon>
        <taxon>Streptosporangiaceae</taxon>
        <taxon>Planomonospora</taxon>
    </lineage>
</organism>
<evidence type="ECO:0000313" key="1">
    <source>
        <dbReference type="EMBL" id="GGK90157.1"/>
    </source>
</evidence>